<evidence type="ECO:0008006" key="4">
    <source>
        <dbReference type="Google" id="ProtNLM"/>
    </source>
</evidence>
<dbReference type="Gene3D" id="3.30.70.940">
    <property type="entry name" value="NusG, N-terminal domain"/>
    <property type="match status" value="1"/>
</dbReference>
<dbReference type="InterPro" id="IPR036735">
    <property type="entry name" value="NGN_dom_sf"/>
</dbReference>
<organism evidence="2 3">
    <name type="scientific">Sphingomonas citri</name>
    <dbReference type="NCBI Taxonomy" id="2862499"/>
    <lineage>
        <taxon>Bacteria</taxon>
        <taxon>Pseudomonadati</taxon>
        <taxon>Pseudomonadota</taxon>
        <taxon>Alphaproteobacteria</taxon>
        <taxon>Sphingomonadales</taxon>
        <taxon>Sphingomonadaceae</taxon>
        <taxon>Sphingomonas</taxon>
    </lineage>
</organism>
<reference evidence="2 3" key="1">
    <citation type="submission" date="2021-07" db="EMBL/GenBank/DDBJ databases">
        <title>Sphingomonas sp.</title>
        <authorList>
            <person name="Feng G."/>
            <person name="Li J."/>
            <person name="Pan M."/>
        </authorList>
    </citation>
    <scope>NUCLEOTIDE SEQUENCE [LARGE SCALE GENOMIC DNA]</scope>
    <source>
        <strain evidence="2 3">RRHST34</strain>
    </source>
</reference>
<sequence>MAEPHDCMKASHCDHRDGPRGGKTEHDGSESMTGRDHRADGWCILRCAPARTLKLAVSLVGAGIEAWTPGETQQRRRGRARERVDVETPIMPTFVFARASHLPAIADVMRAPVSPHPAFSLFRFHGRIPLVAERDIAALRRIEERGRLRQLRGERKVIPIGTEIRMTEGSFAGMAGVVEDGDGKFALVAFGGSFRVKIATFLLRTDEVQQQLAREGVAA</sequence>
<dbReference type="EMBL" id="JAHXZN010000005">
    <property type="protein sequence ID" value="MBW6531914.1"/>
    <property type="molecule type" value="Genomic_DNA"/>
</dbReference>
<evidence type="ECO:0000313" key="2">
    <source>
        <dbReference type="EMBL" id="MBW6531914.1"/>
    </source>
</evidence>
<dbReference type="RefSeq" id="WP_219749295.1">
    <property type="nucleotide sequence ID" value="NZ_JAHXZN010000005.1"/>
</dbReference>
<proteinExistence type="predicted"/>
<protein>
    <recommendedName>
        <fullName evidence="4">NusG-like N-terminal domain-containing protein</fullName>
    </recommendedName>
</protein>
<gene>
    <name evidence="2" type="ORF">KZ820_14325</name>
</gene>
<accession>A0ABS7BQN9</accession>
<keyword evidence="3" id="KW-1185">Reference proteome</keyword>
<evidence type="ECO:0000313" key="3">
    <source>
        <dbReference type="Proteomes" id="UP000759103"/>
    </source>
</evidence>
<evidence type="ECO:0000256" key="1">
    <source>
        <dbReference type="SAM" id="MobiDB-lite"/>
    </source>
</evidence>
<comment type="caution">
    <text evidence="2">The sequence shown here is derived from an EMBL/GenBank/DDBJ whole genome shotgun (WGS) entry which is preliminary data.</text>
</comment>
<dbReference type="Proteomes" id="UP000759103">
    <property type="component" value="Unassembled WGS sequence"/>
</dbReference>
<name>A0ABS7BQN9_9SPHN</name>
<feature type="region of interest" description="Disordered" evidence="1">
    <location>
        <begin position="1"/>
        <end position="36"/>
    </location>
</feature>